<dbReference type="EMBL" id="KQ087181">
    <property type="protein sequence ID" value="KLT45478.1"/>
    <property type="molecule type" value="Genomic_DNA"/>
</dbReference>
<feature type="region of interest" description="Disordered" evidence="1">
    <location>
        <begin position="172"/>
        <end position="201"/>
    </location>
</feature>
<proteinExistence type="predicted"/>
<feature type="compositionally biased region" description="Low complexity" evidence="1">
    <location>
        <begin position="277"/>
        <end position="289"/>
    </location>
</feature>
<feature type="compositionally biased region" description="Polar residues" evidence="1">
    <location>
        <begin position="1"/>
        <end position="12"/>
    </location>
</feature>
<reference evidence="2 3" key="1">
    <citation type="submission" date="2015-03" db="EMBL/GenBank/DDBJ databases">
        <title>Genomics and transcriptomics of the oil-accumulating basidiomycete yeast T. oleaginosus allow insights into substrate utilization and the diverse evolutionary trajectories of mating systems in fungi.</title>
        <authorList>
            <consortium name="DOE Joint Genome Institute"/>
            <person name="Kourist R."/>
            <person name="Kracht O."/>
            <person name="Bracharz F."/>
            <person name="Lipzen A."/>
            <person name="Nolan M."/>
            <person name="Ohm R."/>
            <person name="Grigoriev I."/>
            <person name="Sun S."/>
            <person name="Heitman J."/>
            <person name="Bruck T."/>
            <person name="Nowrousian M."/>
        </authorList>
    </citation>
    <scope>NUCLEOTIDE SEQUENCE [LARGE SCALE GENOMIC DNA]</scope>
    <source>
        <strain evidence="2 3">IBC0246</strain>
    </source>
</reference>
<feature type="compositionally biased region" description="Pro residues" evidence="1">
    <location>
        <begin position="181"/>
        <end position="194"/>
    </location>
</feature>
<feature type="compositionally biased region" description="Low complexity" evidence="1">
    <location>
        <begin position="21"/>
        <end position="36"/>
    </location>
</feature>
<dbReference type="Proteomes" id="UP000053611">
    <property type="component" value="Unassembled WGS sequence"/>
</dbReference>
<protein>
    <submittedName>
        <fullName evidence="2">Uncharacterized protein</fullName>
    </submittedName>
</protein>
<feature type="compositionally biased region" description="Acidic residues" evidence="1">
    <location>
        <begin position="330"/>
        <end position="340"/>
    </location>
</feature>
<feature type="region of interest" description="Disordered" evidence="1">
    <location>
        <begin position="265"/>
        <end position="305"/>
    </location>
</feature>
<feature type="region of interest" description="Disordered" evidence="1">
    <location>
        <begin position="327"/>
        <end position="372"/>
    </location>
</feature>
<organism evidence="2 3">
    <name type="scientific">Cutaneotrichosporon oleaginosum</name>
    <dbReference type="NCBI Taxonomy" id="879819"/>
    <lineage>
        <taxon>Eukaryota</taxon>
        <taxon>Fungi</taxon>
        <taxon>Dikarya</taxon>
        <taxon>Basidiomycota</taxon>
        <taxon>Agaricomycotina</taxon>
        <taxon>Tremellomycetes</taxon>
        <taxon>Trichosporonales</taxon>
        <taxon>Trichosporonaceae</taxon>
        <taxon>Cutaneotrichosporon</taxon>
    </lineage>
</organism>
<feature type="region of interest" description="Disordered" evidence="1">
    <location>
        <begin position="1"/>
        <end position="36"/>
    </location>
</feature>
<keyword evidence="3" id="KW-1185">Reference proteome</keyword>
<name>A0A0J0XWQ8_9TREE</name>
<evidence type="ECO:0000313" key="2">
    <source>
        <dbReference type="EMBL" id="KLT45478.1"/>
    </source>
</evidence>
<feature type="region of interest" description="Disordered" evidence="1">
    <location>
        <begin position="99"/>
        <end position="134"/>
    </location>
</feature>
<evidence type="ECO:0000256" key="1">
    <source>
        <dbReference type="SAM" id="MobiDB-lite"/>
    </source>
</evidence>
<dbReference type="AlphaFoldDB" id="A0A0J0XWQ8"/>
<gene>
    <name evidence="2" type="ORF">CC85DRAFT_325605</name>
</gene>
<feature type="compositionally biased region" description="Low complexity" evidence="1">
    <location>
        <begin position="101"/>
        <end position="127"/>
    </location>
</feature>
<evidence type="ECO:0000313" key="3">
    <source>
        <dbReference type="Proteomes" id="UP000053611"/>
    </source>
</evidence>
<accession>A0A0J0XWQ8</accession>
<dbReference type="GeneID" id="28986953"/>
<sequence>MLLGSESPTPVTGPTHCLLDSPPGRLRSGLSRSPSRPTWLHAADIGHPLVRCIPKRPVRRNTLNLPPSSPIPNLLPRSSPWLTSSYADAHEDVEMPLNDIPRPMSRMRPPTPHPRSSSTVHPRPALDAFDDDTLPDDEIEVARSGSSPKWSPGACVVPPPLAFQGLLMNGLESRESGSSQPPSPSHCSPPPPILFPDNISEGSPELATWDLARDQVLHQNGESLYDRWGFAMIRGMTSGYEPYHYSSNPSSESVRLQRRRLQHASPIEWSPTPSPRPSASSKASPFSGHSDSKSDTPQPSLPKRNAWRGGELYKAWIGAERRWPAPRLLDDDDSDIDETHEETRRKAKRKRKRTKGSPAGESRELSPDSLQQRQARIRRFEDIDNNYQLHVEHVLG</sequence>
<dbReference type="RefSeq" id="XP_018281969.1">
    <property type="nucleotide sequence ID" value="XM_018426350.1"/>
</dbReference>
<feature type="compositionally biased region" description="Basic residues" evidence="1">
    <location>
        <begin position="345"/>
        <end position="355"/>
    </location>
</feature>